<comment type="caution">
    <text evidence="3">The sequence shown here is derived from an EMBL/GenBank/DDBJ whole genome shotgun (WGS) entry which is preliminary data.</text>
</comment>
<evidence type="ECO:0000256" key="2">
    <source>
        <dbReference type="ARBA" id="ARBA00023242"/>
    </source>
</evidence>
<dbReference type="InterPro" id="IPR021858">
    <property type="entry name" value="Fun_TF"/>
</dbReference>
<proteinExistence type="predicted"/>
<gene>
    <name evidence="3" type="ORF">EUX98_g4258</name>
</gene>
<sequence length="394" mass="43690">MFRLIQTYPTARDAACMLSALHITCMQTPSDSSAQASNAVSTTYKRLEETLLHQSHYTEGDAMAGLHVVSTFLFSGGRGPWDLFLDIAIKFVSSVLNNPKYYGPEDVLKHCSETTRFIIKTTMWFDVLASVTTQQVPRFLSVYRQLFGRSGAYVGEGVSSPEISMLPVMGCENHIVLAIAEISDLACWKESHTRRNSLSVPQLVERGIEIERTYLSPDSPYATLGVSSDSAFGLGLNAHHLNPGTDEATGGAIDLEILQRRRLTNEIFRASARVYLHTVLSGENPSCPEIMHGVAATIHALRQVPTDSPKVNRDVIRSVVFGICICGCLTDDRGQRAFLTKMLQSQQGESVGNVAEVQRLMEKVWERREQTQNGGPPVNWRDVMRESKELLLLV</sequence>
<protein>
    <submittedName>
        <fullName evidence="3">Uncharacterized protein</fullName>
    </submittedName>
</protein>
<evidence type="ECO:0000256" key="1">
    <source>
        <dbReference type="ARBA" id="ARBA00004123"/>
    </source>
</evidence>
<dbReference type="AlphaFoldDB" id="A0A4S4MUF1"/>
<evidence type="ECO:0000313" key="4">
    <source>
        <dbReference type="Proteomes" id="UP000308730"/>
    </source>
</evidence>
<accession>A0A4S4MUF1</accession>
<dbReference type="PANTHER" id="PTHR37534:SF20">
    <property type="entry name" value="PRO1A C6 ZINK-FINGER PROTEIN"/>
    <property type="match status" value="1"/>
</dbReference>
<keyword evidence="4" id="KW-1185">Reference proteome</keyword>
<dbReference type="PANTHER" id="PTHR37534">
    <property type="entry name" value="TRANSCRIPTIONAL ACTIVATOR PROTEIN UGA3"/>
    <property type="match status" value="1"/>
</dbReference>
<dbReference type="EMBL" id="SGPM01000101">
    <property type="protein sequence ID" value="THH29932.1"/>
    <property type="molecule type" value="Genomic_DNA"/>
</dbReference>
<organism evidence="3 4">
    <name type="scientific">Antrodiella citrinella</name>
    <dbReference type="NCBI Taxonomy" id="2447956"/>
    <lineage>
        <taxon>Eukaryota</taxon>
        <taxon>Fungi</taxon>
        <taxon>Dikarya</taxon>
        <taxon>Basidiomycota</taxon>
        <taxon>Agaricomycotina</taxon>
        <taxon>Agaricomycetes</taxon>
        <taxon>Polyporales</taxon>
        <taxon>Steccherinaceae</taxon>
        <taxon>Antrodiella</taxon>
    </lineage>
</organism>
<reference evidence="3 4" key="1">
    <citation type="submission" date="2019-02" db="EMBL/GenBank/DDBJ databases">
        <title>Genome sequencing of the rare red list fungi Antrodiella citrinella (Flaviporus citrinellus).</title>
        <authorList>
            <person name="Buettner E."/>
            <person name="Kellner H."/>
        </authorList>
    </citation>
    <scope>NUCLEOTIDE SEQUENCE [LARGE SCALE GENOMIC DNA]</scope>
    <source>
        <strain evidence="3 4">DSM 108506</strain>
    </source>
</reference>
<dbReference type="Proteomes" id="UP000308730">
    <property type="component" value="Unassembled WGS sequence"/>
</dbReference>
<name>A0A4S4MUF1_9APHY</name>
<dbReference type="GO" id="GO:0005634">
    <property type="term" value="C:nucleus"/>
    <property type="evidence" value="ECO:0007669"/>
    <property type="project" value="UniProtKB-SubCell"/>
</dbReference>
<comment type="subcellular location">
    <subcellularLocation>
        <location evidence="1">Nucleus</location>
    </subcellularLocation>
</comment>
<dbReference type="OrthoDB" id="5419315at2759"/>
<dbReference type="Pfam" id="PF11951">
    <property type="entry name" value="Fungal_trans_2"/>
    <property type="match status" value="1"/>
</dbReference>
<keyword evidence="2" id="KW-0539">Nucleus</keyword>
<evidence type="ECO:0000313" key="3">
    <source>
        <dbReference type="EMBL" id="THH29932.1"/>
    </source>
</evidence>